<dbReference type="GO" id="GO:0005634">
    <property type="term" value="C:nucleus"/>
    <property type="evidence" value="ECO:0007669"/>
    <property type="project" value="UniProtKB-SubCell"/>
</dbReference>
<evidence type="ECO:0000256" key="2">
    <source>
        <dbReference type="ARBA" id="ARBA00022723"/>
    </source>
</evidence>
<keyword evidence="2" id="KW-0479">Metal-binding</keyword>
<name>A0A139AVE4_GONPJ</name>
<keyword evidence="5" id="KW-0539">Nucleus</keyword>
<dbReference type="PROSITE" id="PS00463">
    <property type="entry name" value="ZN2_CY6_FUNGAL_1"/>
    <property type="match status" value="1"/>
</dbReference>
<dbReference type="EMBL" id="KQ965734">
    <property type="protein sequence ID" value="KXS20701.1"/>
    <property type="molecule type" value="Genomic_DNA"/>
</dbReference>
<dbReference type="Pfam" id="PF00172">
    <property type="entry name" value="Zn_clus"/>
    <property type="match status" value="1"/>
</dbReference>
<dbReference type="SUPFAM" id="SSF57701">
    <property type="entry name" value="Zn2/Cys6 DNA-binding domain"/>
    <property type="match status" value="1"/>
</dbReference>
<dbReference type="InterPro" id="IPR020448">
    <property type="entry name" value="Maltose_ferment_reg_DNA-bd"/>
</dbReference>
<keyword evidence="8" id="KW-1185">Reference proteome</keyword>
<reference evidence="7 8" key="1">
    <citation type="journal article" date="2015" name="Genome Biol. Evol.">
        <title>Phylogenomic analyses indicate that early fungi evolved digesting cell walls of algal ancestors of land plants.</title>
        <authorList>
            <person name="Chang Y."/>
            <person name="Wang S."/>
            <person name="Sekimoto S."/>
            <person name="Aerts A.L."/>
            <person name="Choi C."/>
            <person name="Clum A."/>
            <person name="LaButti K.M."/>
            <person name="Lindquist E.A."/>
            <person name="Yee Ngan C."/>
            <person name="Ohm R.A."/>
            <person name="Salamov A.A."/>
            <person name="Grigoriev I.V."/>
            <person name="Spatafora J.W."/>
            <person name="Berbee M.L."/>
        </authorList>
    </citation>
    <scope>NUCLEOTIDE SEQUENCE [LARGE SCALE GENOMIC DNA]</scope>
    <source>
        <strain evidence="7 8">JEL478</strain>
    </source>
</reference>
<dbReference type="InterPro" id="IPR036864">
    <property type="entry name" value="Zn2-C6_fun-type_DNA-bd_sf"/>
</dbReference>
<dbReference type="InterPro" id="IPR050815">
    <property type="entry name" value="TF_fung"/>
</dbReference>
<evidence type="ECO:0000256" key="3">
    <source>
        <dbReference type="ARBA" id="ARBA00023015"/>
    </source>
</evidence>
<dbReference type="PRINTS" id="PR00054">
    <property type="entry name" value="FUNGALZNCYS"/>
</dbReference>
<dbReference type="Proteomes" id="UP000070544">
    <property type="component" value="Unassembled WGS sequence"/>
</dbReference>
<protein>
    <recommendedName>
        <fullName evidence="6">Zn(2)-C6 fungal-type domain-containing protein</fullName>
    </recommendedName>
</protein>
<dbReference type="AlphaFoldDB" id="A0A139AVE4"/>
<sequence>KNAKRKRSTKACDTCHRKKIRCNGELPCSNCSHSKHQCAYTPSAKKRGPRVGYIESLERRLSQMES</sequence>
<feature type="domain" description="Zn(2)-C6 fungal-type" evidence="6">
    <location>
        <begin position="11"/>
        <end position="40"/>
    </location>
</feature>
<dbReference type="PANTHER" id="PTHR47338">
    <property type="entry name" value="ZN(II)2CYS6 TRANSCRIPTION FACTOR (EUROFUNG)-RELATED"/>
    <property type="match status" value="1"/>
</dbReference>
<dbReference type="OrthoDB" id="2123952at2759"/>
<dbReference type="InterPro" id="IPR001138">
    <property type="entry name" value="Zn2Cys6_DnaBD"/>
</dbReference>
<evidence type="ECO:0000313" key="8">
    <source>
        <dbReference type="Proteomes" id="UP000070544"/>
    </source>
</evidence>
<evidence type="ECO:0000256" key="5">
    <source>
        <dbReference type="ARBA" id="ARBA00023242"/>
    </source>
</evidence>
<dbReference type="Gene3D" id="4.10.240.10">
    <property type="entry name" value="Zn(2)-C6 fungal-type DNA-binding domain"/>
    <property type="match status" value="1"/>
</dbReference>
<keyword evidence="3" id="KW-0805">Transcription regulation</keyword>
<dbReference type="SMART" id="SM00066">
    <property type="entry name" value="GAL4"/>
    <property type="match status" value="1"/>
</dbReference>
<comment type="subcellular location">
    <subcellularLocation>
        <location evidence="1">Nucleus</location>
    </subcellularLocation>
</comment>
<dbReference type="GO" id="GO:0003677">
    <property type="term" value="F:DNA binding"/>
    <property type="evidence" value="ECO:0007669"/>
    <property type="project" value="InterPro"/>
</dbReference>
<dbReference type="CDD" id="cd00067">
    <property type="entry name" value="GAL4"/>
    <property type="match status" value="1"/>
</dbReference>
<gene>
    <name evidence="7" type="ORF">M427DRAFT_87225</name>
</gene>
<dbReference type="PROSITE" id="PS50048">
    <property type="entry name" value="ZN2_CY6_FUNGAL_2"/>
    <property type="match status" value="1"/>
</dbReference>
<feature type="non-terminal residue" evidence="7">
    <location>
        <position position="1"/>
    </location>
</feature>
<feature type="non-terminal residue" evidence="7">
    <location>
        <position position="66"/>
    </location>
</feature>
<accession>A0A139AVE4</accession>
<keyword evidence="4" id="KW-0804">Transcription</keyword>
<organism evidence="7 8">
    <name type="scientific">Gonapodya prolifera (strain JEL478)</name>
    <name type="common">Monoblepharis prolifera</name>
    <dbReference type="NCBI Taxonomy" id="1344416"/>
    <lineage>
        <taxon>Eukaryota</taxon>
        <taxon>Fungi</taxon>
        <taxon>Fungi incertae sedis</taxon>
        <taxon>Chytridiomycota</taxon>
        <taxon>Chytridiomycota incertae sedis</taxon>
        <taxon>Monoblepharidomycetes</taxon>
        <taxon>Monoblepharidales</taxon>
        <taxon>Gonapodyaceae</taxon>
        <taxon>Gonapodya</taxon>
    </lineage>
</organism>
<proteinExistence type="predicted"/>
<dbReference type="GO" id="GO:0000981">
    <property type="term" value="F:DNA-binding transcription factor activity, RNA polymerase II-specific"/>
    <property type="evidence" value="ECO:0007669"/>
    <property type="project" value="InterPro"/>
</dbReference>
<evidence type="ECO:0000259" key="6">
    <source>
        <dbReference type="PROSITE" id="PS50048"/>
    </source>
</evidence>
<evidence type="ECO:0000313" key="7">
    <source>
        <dbReference type="EMBL" id="KXS20701.1"/>
    </source>
</evidence>
<evidence type="ECO:0000256" key="1">
    <source>
        <dbReference type="ARBA" id="ARBA00004123"/>
    </source>
</evidence>
<dbReference type="GO" id="GO:0008270">
    <property type="term" value="F:zinc ion binding"/>
    <property type="evidence" value="ECO:0007669"/>
    <property type="project" value="InterPro"/>
</dbReference>
<dbReference type="PANTHER" id="PTHR47338:SF5">
    <property type="entry name" value="ZN(II)2CYS6 TRANSCRIPTION FACTOR (EUROFUNG)"/>
    <property type="match status" value="1"/>
</dbReference>
<dbReference type="STRING" id="1344416.A0A139AVE4"/>
<evidence type="ECO:0000256" key="4">
    <source>
        <dbReference type="ARBA" id="ARBA00023163"/>
    </source>
</evidence>
<dbReference type="OMA" id="GLECHYL"/>